<dbReference type="GO" id="GO:0016616">
    <property type="term" value="F:oxidoreductase activity, acting on the CH-OH group of donors, NAD or NADP as acceptor"/>
    <property type="evidence" value="ECO:0007669"/>
    <property type="project" value="TreeGrafter"/>
</dbReference>
<dbReference type="eggNOG" id="COG1028">
    <property type="taxonomic scope" value="Bacteria"/>
</dbReference>
<dbReference type="SUPFAM" id="SSF51735">
    <property type="entry name" value="NAD(P)-binding Rossmann-fold domains"/>
    <property type="match status" value="1"/>
</dbReference>
<dbReference type="Proteomes" id="UP000005615">
    <property type="component" value="Unassembled WGS sequence"/>
</dbReference>
<accession>F3L5R1</accession>
<dbReference type="AlphaFoldDB" id="F3L5R1"/>
<dbReference type="PROSITE" id="PS00061">
    <property type="entry name" value="ADH_SHORT"/>
    <property type="match status" value="1"/>
</dbReference>
<dbReference type="OrthoDB" id="9787298at2"/>
<organism evidence="3 4">
    <name type="scientific">Aequoribacter fuscus</name>
    <dbReference type="NCBI Taxonomy" id="2518989"/>
    <lineage>
        <taxon>Bacteria</taxon>
        <taxon>Pseudomonadati</taxon>
        <taxon>Pseudomonadota</taxon>
        <taxon>Gammaproteobacteria</taxon>
        <taxon>Cellvibrionales</taxon>
        <taxon>Halieaceae</taxon>
        <taxon>Aequoribacter</taxon>
    </lineage>
</organism>
<evidence type="ECO:0000256" key="2">
    <source>
        <dbReference type="ARBA" id="ARBA00023002"/>
    </source>
</evidence>
<keyword evidence="2" id="KW-0560">Oxidoreductase</keyword>
<reference evidence="3 4" key="1">
    <citation type="journal article" date="2011" name="J. Bacteriol.">
        <title>Genome sequence of strain IMCC3088, a proteorhodopsin-containing marine bacterium belonging to the OM60/NOR5 clade.</title>
        <authorList>
            <person name="Jang Y."/>
            <person name="Oh H.M."/>
            <person name="Kang I."/>
            <person name="Lee K."/>
            <person name="Yang S.J."/>
            <person name="Cho J.C."/>
        </authorList>
    </citation>
    <scope>NUCLEOTIDE SEQUENCE [LARGE SCALE GENOMIC DNA]</scope>
    <source>
        <strain evidence="3 4">IMCC3088</strain>
    </source>
</reference>
<dbReference type="PRINTS" id="PR00081">
    <property type="entry name" value="GDHRDH"/>
</dbReference>
<name>F3L5R1_9GAMM</name>
<evidence type="ECO:0000313" key="3">
    <source>
        <dbReference type="EMBL" id="EGG28328.1"/>
    </source>
</evidence>
<dbReference type="PANTHER" id="PTHR42760">
    <property type="entry name" value="SHORT-CHAIN DEHYDROGENASES/REDUCTASES FAMILY MEMBER"/>
    <property type="match status" value="1"/>
</dbReference>
<comment type="similarity">
    <text evidence="1">Belongs to the short-chain dehydrogenases/reductases (SDR) family.</text>
</comment>
<dbReference type="InterPro" id="IPR020904">
    <property type="entry name" value="Sc_DH/Rdtase_CS"/>
</dbReference>
<dbReference type="Gene3D" id="3.40.50.720">
    <property type="entry name" value="NAD(P)-binding Rossmann-like Domain"/>
    <property type="match status" value="1"/>
</dbReference>
<dbReference type="FunFam" id="3.40.50.720:FF:000084">
    <property type="entry name" value="Short-chain dehydrogenase reductase"/>
    <property type="match status" value="1"/>
</dbReference>
<dbReference type="PRINTS" id="PR00080">
    <property type="entry name" value="SDRFAMILY"/>
</dbReference>
<gene>
    <name evidence="3" type="ORF">IMCC3088_341</name>
</gene>
<dbReference type="EMBL" id="AEIG01000124">
    <property type="protein sequence ID" value="EGG28328.1"/>
    <property type="molecule type" value="Genomic_DNA"/>
</dbReference>
<dbReference type="InterPro" id="IPR002347">
    <property type="entry name" value="SDR_fam"/>
</dbReference>
<dbReference type="InterPro" id="IPR036291">
    <property type="entry name" value="NAD(P)-bd_dom_sf"/>
</dbReference>
<sequence length="256" mass="26994">MRLEGKVALVTGGGSGLGRAMCLRFAQEGAFVLVTDINAEAAQETVDQGAGLPGKLIAKYQDVCDESAWAETVAFAEAELGPLDILVNNAGIAVTASVEHETLEGWRKTQAVNLDAVFMGTQAGILAMKGRGGSIINLSSIEGIIGDPLTCAYNASKGGVRIFTKSAALWCCRENYGVRVNSIHPGFIETPMVINAIAAMSEEDRQSVEAQLQMAIPMGEMGRPEDIANAALFLASDESRYMTGSELVVDGGYTAR</sequence>
<proteinExistence type="inferred from homology"/>
<dbReference type="STRING" id="2518989.IMCC3088_341"/>
<evidence type="ECO:0000313" key="4">
    <source>
        <dbReference type="Proteomes" id="UP000005615"/>
    </source>
</evidence>
<dbReference type="RefSeq" id="WP_009577205.1">
    <property type="nucleotide sequence ID" value="NZ_AEIG01000124.1"/>
</dbReference>
<evidence type="ECO:0000256" key="1">
    <source>
        <dbReference type="ARBA" id="ARBA00006484"/>
    </source>
</evidence>
<comment type="caution">
    <text evidence="3">The sequence shown here is derived from an EMBL/GenBank/DDBJ whole genome shotgun (WGS) entry which is preliminary data.</text>
</comment>
<dbReference type="NCBIfam" id="NF005559">
    <property type="entry name" value="PRK07231.1"/>
    <property type="match status" value="1"/>
</dbReference>
<protein>
    <submittedName>
        <fullName evidence="3">Dehydrogenase</fullName>
    </submittedName>
</protein>
<dbReference type="Pfam" id="PF13561">
    <property type="entry name" value="adh_short_C2"/>
    <property type="match status" value="1"/>
</dbReference>
<dbReference type="PANTHER" id="PTHR42760:SF133">
    <property type="entry name" value="3-OXOACYL-[ACYL-CARRIER-PROTEIN] REDUCTASE"/>
    <property type="match status" value="1"/>
</dbReference>
<keyword evidence="4" id="KW-1185">Reference proteome</keyword>